<feature type="transmembrane region" description="Helical" evidence="1">
    <location>
        <begin position="7"/>
        <end position="28"/>
    </location>
</feature>
<evidence type="ECO:0000313" key="3">
    <source>
        <dbReference type="Proteomes" id="UP001055219"/>
    </source>
</evidence>
<proteinExistence type="predicted"/>
<dbReference type="EMBL" id="JAGIXG020000029">
    <property type="protein sequence ID" value="KAI6780656.1"/>
    <property type="molecule type" value="Genomic_DNA"/>
</dbReference>
<sequence length="242" mass="27121">MSFRRLAVLVAESCLSSAALVVFTAVFVGDYRMKAWLNGGGEGWNSDPAKRVYFYANFKEPPEIPTIWTQDLSKATLGMAILTVVWLFVHSIASRHNYLSLGATLACETFITLLWIYITLEQCSSDLTDEEHMSQYPWFLTRACSRAWDGAVAACHTLRAGFYLSLMIVCMFCGRIVRSIHALSSCGRPRELGYTKAGTGSSYHLEVGEDEDEAFELRSSEENRQRALRDAISPVLAFFPSR</sequence>
<feature type="transmembrane region" description="Helical" evidence="1">
    <location>
        <begin position="160"/>
        <end position="177"/>
    </location>
</feature>
<protein>
    <submittedName>
        <fullName evidence="2">Uncharacterized protein</fullName>
    </submittedName>
</protein>
<dbReference type="Proteomes" id="UP001055219">
    <property type="component" value="Unassembled WGS sequence"/>
</dbReference>
<dbReference type="GeneID" id="75827679"/>
<dbReference type="RefSeq" id="XP_051361512.1">
    <property type="nucleotide sequence ID" value="XM_051507212.1"/>
</dbReference>
<name>A0A9P9XZB4_9HYPO</name>
<evidence type="ECO:0000313" key="2">
    <source>
        <dbReference type="EMBL" id="KAI6780656.1"/>
    </source>
</evidence>
<comment type="caution">
    <text evidence="2">The sequence shown here is derived from an EMBL/GenBank/DDBJ whole genome shotgun (WGS) entry which is preliminary data.</text>
</comment>
<keyword evidence="1" id="KW-1133">Transmembrane helix</keyword>
<gene>
    <name evidence="2" type="ORF">J7T54_001160</name>
</gene>
<feature type="transmembrane region" description="Helical" evidence="1">
    <location>
        <begin position="98"/>
        <end position="118"/>
    </location>
</feature>
<reference evidence="2" key="2">
    <citation type="submission" date="2022-07" db="EMBL/GenBank/DDBJ databases">
        <authorList>
            <person name="Goncalves M.F.M."/>
            <person name="Hilario S."/>
            <person name="Van De Peer Y."/>
            <person name="Esteves A.C."/>
            <person name="Alves A."/>
        </authorList>
    </citation>
    <scope>NUCLEOTIDE SEQUENCE</scope>
    <source>
        <strain evidence="2">MUM 19.33</strain>
    </source>
</reference>
<keyword evidence="3" id="KW-1185">Reference proteome</keyword>
<keyword evidence="1" id="KW-0812">Transmembrane</keyword>
<dbReference type="OrthoDB" id="5352400at2759"/>
<accession>A0A9P9XZB4</accession>
<dbReference type="AlphaFoldDB" id="A0A9P9XZB4"/>
<evidence type="ECO:0000256" key="1">
    <source>
        <dbReference type="SAM" id="Phobius"/>
    </source>
</evidence>
<reference evidence="2" key="1">
    <citation type="journal article" date="2021" name="J Fungi (Basel)">
        <title>Genomic and Metabolomic Analyses of the Marine Fungus Emericellopsis cladophorae: Insights into Saltwater Adaptability Mechanisms and Its Biosynthetic Potential.</title>
        <authorList>
            <person name="Goncalves M.F.M."/>
            <person name="Hilario S."/>
            <person name="Van de Peer Y."/>
            <person name="Esteves A.C."/>
            <person name="Alves A."/>
        </authorList>
    </citation>
    <scope>NUCLEOTIDE SEQUENCE</scope>
    <source>
        <strain evidence="2">MUM 19.33</strain>
    </source>
</reference>
<keyword evidence="1" id="KW-0472">Membrane</keyword>
<organism evidence="2 3">
    <name type="scientific">Emericellopsis cladophorae</name>
    <dbReference type="NCBI Taxonomy" id="2686198"/>
    <lineage>
        <taxon>Eukaryota</taxon>
        <taxon>Fungi</taxon>
        <taxon>Dikarya</taxon>
        <taxon>Ascomycota</taxon>
        <taxon>Pezizomycotina</taxon>
        <taxon>Sordariomycetes</taxon>
        <taxon>Hypocreomycetidae</taxon>
        <taxon>Hypocreales</taxon>
        <taxon>Bionectriaceae</taxon>
        <taxon>Emericellopsis</taxon>
    </lineage>
</organism>
<feature type="transmembrane region" description="Helical" evidence="1">
    <location>
        <begin position="72"/>
        <end position="89"/>
    </location>
</feature>